<name>S6FUY2_LACLL</name>
<dbReference type="EMBL" id="CBLU010000022">
    <property type="protein sequence ID" value="CDG05532.1"/>
    <property type="molecule type" value="Genomic_DNA"/>
</dbReference>
<reference evidence="1 2" key="1">
    <citation type="journal article" date="2013" name="Appl. Environ. Microbiol.">
        <title>The Carbohydrate Metabolism Signature of Lactococcus lactis Strain A12 Reveals Its Sourdough Ecosystem Origin.</title>
        <authorList>
            <person name="Passerini D."/>
            <person name="Coddeville M."/>
            <person name="Le Bourgeois P."/>
            <person name="Loubiere P."/>
            <person name="Ritzenthaler P."/>
            <person name="Fontagne-Faucher C."/>
            <person name="Daveran-Mingot M.L."/>
            <person name="Cocaign-Bousquet M."/>
        </authorList>
    </citation>
    <scope>NUCLEOTIDE SEQUENCE [LARGE SCALE GENOMIC DNA]</scope>
    <source>
        <strain evidence="1 2">A12</strain>
    </source>
</reference>
<dbReference type="Proteomes" id="UP000015361">
    <property type="component" value="Unassembled WGS sequence"/>
</dbReference>
<accession>S6FUY2</accession>
<gene>
    <name evidence="1" type="primary">kup1</name>
    <name evidence="1" type="ORF">O9U_12300</name>
</gene>
<protein>
    <submittedName>
        <fullName evidence="1">Probable potassium transport system protein kup 1</fullName>
    </submittedName>
</protein>
<sequence length="30" mass="3397">MTVETVPLVLSDVKNLEIHERISEENQGES</sequence>
<comment type="caution">
    <text evidence="1">The sequence shown here is derived from an EMBL/GenBank/DDBJ whole genome shotgun (WGS) entry which is preliminary data.</text>
</comment>
<proteinExistence type="predicted"/>
<organism evidence="1 2">
    <name type="scientific">Lactococcus lactis subsp. lactis A12</name>
    <dbReference type="NCBI Taxonomy" id="1137134"/>
    <lineage>
        <taxon>Bacteria</taxon>
        <taxon>Bacillati</taxon>
        <taxon>Bacillota</taxon>
        <taxon>Bacilli</taxon>
        <taxon>Lactobacillales</taxon>
        <taxon>Streptococcaceae</taxon>
        <taxon>Lactococcus</taxon>
    </lineage>
</organism>
<evidence type="ECO:0000313" key="2">
    <source>
        <dbReference type="Proteomes" id="UP000015361"/>
    </source>
</evidence>
<dbReference type="AlphaFoldDB" id="S6FUY2"/>
<evidence type="ECO:0000313" key="1">
    <source>
        <dbReference type="EMBL" id="CDG05532.1"/>
    </source>
</evidence>